<evidence type="ECO:0000256" key="1">
    <source>
        <dbReference type="SAM" id="Phobius"/>
    </source>
</evidence>
<feature type="transmembrane region" description="Helical" evidence="1">
    <location>
        <begin position="12"/>
        <end position="32"/>
    </location>
</feature>
<dbReference type="RefSeq" id="WP_145903708.1">
    <property type="nucleotide sequence ID" value="NZ_BAAAMZ010000008.1"/>
</dbReference>
<dbReference type="EMBL" id="VIWT01000001">
    <property type="protein sequence ID" value="TWF97310.1"/>
    <property type="molecule type" value="Genomic_DNA"/>
</dbReference>
<accession>A0A561UD63</accession>
<evidence type="ECO:0000313" key="2">
    <source>
        <dbReference type="EMBL" id="TWF97310.1"/>
    </source>
</evidence>
<name>A0A561UD63_9ACTN</name>
<organism evidence="2 3">
    <name type="scientific">Kitasatospora viridis</name>
    <dbReference type="NCBI Taxonomy" id="281105"/>
    <lineage>
        <taxon>Bacteria</taxon>
        <taxon>Bacillati</taxon>
        <taxon>Actinomycetota</taxon>
        <taxon>Actinomycetes</taxon>
        <taxon>Kitasatosporales</taxon>
        <taxon>Streptomycetaceae</taxon>
        <taxon>Kitasatospora</taxon>
    </lineage>
</organism>
<keyword evidence="1" id="KW-0472">Membrane</keyword>
<keyword evidence="1" id="KW-0812">Transmembrane</keyword>
<feature type="transmembrane region" description="Helical" evidence="1">
    <location>
        <begin position="106"/>
        <end position="124"/>
    </location>
</feature>
<proteinExistence type="predicted"/>
<evidence type="ECO:0000313" key="3">
    <source>
        <dbReference type="Proteomes" id="UP000317940"/>
    </source>
</evidence>
<dbReference type="Proteomes" id="UP000317940">
    <property type="component" value="Unassembled WGS sequence"/>
</dbReference>
<comment type="caution">
    <text evidence="2">The sequence shown here is derived from an EMBL/GenBank/DDBJ whole genome shotgun (WGS) entry which is preliminary data.</text>
</comment>
<protein>
    <submittedName>
        <fullName evidence="2">Uncharacterized protein</fullName>
    </submittedName>
</protein>
<reference evidence="2 3" key="1">
    <citation type="submission" date="2019-06" db="EMBL/GenBank/DDBJ databases">
        <title>Sequencing the genomes of 1000 actinobacteria strains.</title>
        <authorList>
            <person name="Klenk H.-P."/>
        </authorList>
    </citation>
    <scope>NUCLEOTIDE SEQUENCE [LARGE SCALE GENOMIC DNA]</scope>
    <source>
        <strain evidence="2 3">DSM 44826</strain>
    </source>
</reference>
<feature type="transmembrane region" description="Helical" evidence="1">
    <location>
        <begin position="82"/>
        <end position="99"/>
    </location>
</feature>
<keyword evidence="3" id="KW-1185">Reference proteome</keyword>
<dbReference type="AlphaFoldDB" id="A0A561UD63"/>
<sequence>MQWVGGGSGAGLAVFNVCLGGFFLALGSMMVTGREGRGNRTDRAIGLIGLVFGVLMLAYGVLCLADGHTDLLARDPATMRGPIRFALPVVALGWLARFWRRHRRRRPALGAAVTTGTLGFAVAAPLSYAAPAYLSLTAAVACAYAARELTRRQAIRQTD</sequence>
<gene>
    <name evidence="2" type="ORF">FHX73_111090</name>
</gene>
<keyword evidence="1" id="KW-1133">Transmembrane helix</keyword>
<feature type="transmembrane region" description="Helical" evidence="1">
    <location>
        <begin position="44"/>
        <end position="62"/>
    </location>
</feature>